<keyword evidence="4" id="KW-0460">Magnesium</keyword>
<dbReference type="EMBL" id="JBHRTO010000002">
    <property type="protein sequence ID" value="MFC3182697.1"/>
    <property type="molecule type" value="Genomic_DNA"/>
</dbReference>
<dbReference type="Pfam" id="PF13419">
    <property type="entry name" value="HAD_2"/>
    <property type="match status" value="1"/>
</dbReference>
<name>A0ABV7J5M9_9RHOB</name>
<keyword evidence="3" id="KW-0479">Metal-binding</keyword>
<organism evidence="6 7">
    <name type="scientific">Cypionkella sinensis</name>
    <dbReference type="NCBI Taxonomy" id="1756043"/>
    <lineage>
        <taxon>Bacteria</taxon>
        <taxon>Pseudomonadati</taxon>
        <taxon>Pseudomonadota</taxon>
        <taxon>Alphaproteobacteria</taxon>
        <taxon>Rhodobacterales</taxon>
        <taxon>Paracoccaceae</taxon>
        <taxon>Cypionkella</taxon>
    </lineage>
</organism>
<dbReference type="Proteomes" id="UP001595547">
    <property type="component" value="Unassembled WGS sequence"/>
</dbReference>
<dbReference type="RefSeq" id="WP_380074359.1">
    <property type="nucleotide sequence ID" value="NZ_JBHRTO010000002.1"/>
</dbReference>
<protein>
    <submittedName>
        <fullName evidence="6">HAD family hydrolase</fullName>
    </submittedName>
</protein>
<dbReference type="PANTHER" id="PTHR46193:SF18">
    <property type="entry name" value="HEXITOL PHOSPHATASE B"/>
    <property type="match status" value="1"/>
</dbReference>
<dbReference type="GO" id="GO:0016787">
    <property type="term" value="F:hydrolase activity"/>
    <property type="evidence" value="ECO:0007669"/>
    <property type="project" value="UniProtKB-KW"/>
</dbReference>
<dbReference type="Gene3D" id="3.40.50.1000">
    <property type="entry name" value="HAD superfamily/HAD-like"/>
    <property type="match status" value="1"/>
</dbReference>
<dbReference type="SFLD" id="SFLDG01135">
    <property type="entry name" value="C1.5.6:_HAD__Beta-PGM__Phospha"/>
    <property type="match status" value="1"/>
</dbReference>
<evidence type="ECO:0000313" key="7">
    <source>
        <dbReference type="Proteomes" id="UP001595547"/>
    </source>
</evidence>
<dbReference type="SUPFAM" id="SSF56784">
    <property type="entry name" value="HAD-like"/>
    <property type="match status" value="1"/>
</dbReference>
<dbReference type="PANTHER" id="PTHR46193">
    <property type="entry name" value="6-PHOSPHOGLUCONATE PHOSPHATASE"/>
    <property type="match status" value="1"/>
</dbReference>
<comment type="cofactor">
    <cofactor evidence="1">
        <name>Mg(2+)</name>
        <dbReference type="ChEBI" id="CHEBI:18420"/>
    </cofactor>
</comment>
<dbReference type="InterPro" id="IPR036412">
    <property type="entry name" value="HAD-like_sf"/>
</dbReference>
<dbReference type="InterPro" id="IPR023214">
    <property type="entry name" value="HAD_sf"/>
</dbReference>
<dbReference type="SFLD" id="SFLDG01129">
    <property type="entry name" value="C1.5:_HAD__Beta-PGM__Phosphata"/>
    <property type="match status" value="1"/>
</dbReference>
<comment type="similarity">
    <text evidence="2">Belongs to the HAD-like hydrolase superfamily. CbbY/CbbZ/Gph/YieH family.</text>
</comment>
<evidence type="ECO:0000256" key="2">
    <source>
        <dbReference type="ARBA" id="ARBA00006171"/>
    </source>
</evidence>
<dbReference type="NCBIfam" id="TIGR01509">
    <property type="entry name" value="HAD-SF-IA-v3"/>
    <property type="match status" value="1"/>
</dbReference>
<evidence type="ECO:0000256" key="1">
    <source>
        <dbReference type="ARBA" id="ARBA00001946"/>
    </source>
</evidence>
<keyword evidence="6" id="KW-0378">Hydrolase</keyword>
<evidence type="ECO:0000256" key="5">
    <source>
        <dbReference type="ARBA" id="ARBA00023277"/>
    </source>
</evidence>
<dbReference type="InterPro" id="IPR006439">
    <property type="entry name" value="HAD-SF_hydro_IA"/>
</dbReference>
<dbReference type="InterPro" id="IPR051600">
    <property type="entry name" value="Beta-PGM-like"/>
</dbReference>
<accession>A0ABV7J5M9</accession>
<proteinExistence type="inferred from homology"/>
<reference evidence="7" key="1">
    <citation type="journal article" date="2019" name="Int. J. Syst. Evol. Microbiol.">
        <title>The Global Catalogue of Microorganisms (GCM) 10K type strain sequencing project: providing services to taxonomists for standard genome sequencing and annotation.</title>
        <authorList>
            <consortium name="The Broad Institute Genomics Platform"/>
            <consortium name="The Broad Institute Genome Sequencing Center for Infectious Disease"/>
            <person name="Wu L."/>
            <person name="Ma J."/>
        </authorList>
    </citation>
    <scope>NUCLEOTIDE SEQUENCE [LARGE SCALE GENOMIC DNA]</scope>
    <source>
        <strain evidence="7">KCTC 52039</strain>
    </source>
</reference>
<dbReference type="InterPro" id="IPR023198">
    <property type="entry name" value="PGP-like_dom2"/>
</dbReference>
<dbReference type="CDD" id="cd07505">
    <property type="entry name" value="HAD_BPGM-like"/>
    <property type="match status" value="1"/>
</dbReference>
<keyword evidence="5" id="KW-0119">Carbohydrate metabolism</keyword>
<evidence type="ECO:0000256" key="4">
    <source>
        <dbReference type="ARBA" id="ARBA00022842"/>
    </source>
</evidence>
<dbReference type="PRINTS" id="PR00413">
    <property type="entry name" value="HADHALOGNASE"/>
</dbReference>
<sequence length="210" mass="22305">MFDAIFFDLDGTLIDTESLAMASGLAAFAELGHPVTEDFLHQLVGVDLPTGSKIIRAAHPGLDHEALHPLWQTGFLAAMEEQGLKLKSGALDILQARLLPMALVTSSGRREAHHKLAVAGIAEMFDLIITVDDVTAPKPNPAPYLLAAEKLGVAPARCLVFEDSETGAEAAHRAGCFVVQVPDVVPSKGRWAHHLADNLLAGARQAGLLI</sequence>
<dbReference type="InterPro" id="IPR041492">
    <property type="entry name" value="HAD_2"/>
</dbReference>
<evidence type="ECO:0000256" key="3">
    <source>
        <dbReference type="ARBA" id="ARBA00022723"/>
    </source>
</evidence>
<dbReference type="SFLD" id="SFLDS00003">
    <property type="entry name" value="Haloacid_Dehalogenase"/>
    <property type="match status" value="1"/>
</dbReference>
<dbReference type="Gene3D" id="1.10.150.240">
    <property type="entry name" value="Putative phosphatase, domain 2"/>
    <property type="match status" value="1"/>
</dbReference>
<evidence type="ECO:0000313" key="6">
    <source>
        <dbReference type="EMBL" id="MFC3182697.1"/>
    </source>
</evidence>
<gene>
    <name evidence="6" type="ORF">ACFOGH_16995</name>
</gene>
<keyword evidence="7" id="KW-1185">Reference proteome</keyword>
<comment type="caution">
    <text evidence="6">The sequence shown here is derived from an EMBL/GenBank/DDBJ whole genome shotgun (WGS) entry which is preliminary data.</text>
</comment>